<feature type="transmembrane region" description="Helical" evidence="1">
    <location>
        <begin position="133"/>
        <end position="151"/>
    </location>
</feature>
<feature type="transmembrane region" description="Helical" evidence="1">
    <location>
        <begin position="57"/>
        <end position="83"/>
    </location>
</feature>
<comment type="caution">
    <text evidence="2">The sequence shown here is derived from an EMBL/GenBank/DDBJ whole genome shotgun (WGS) entry which is preliminary data.</text>
</comment>
<dbReference type="PATRIC" id="fig|294.195.peg.2823"/>
<proteinExistence type="predicted"/>
<keyword evidence="1" id="KW-0812">Transmembrane</keyword>
<dbReference type="InterPro" id="IPR018723">
    <property type="entry name" value="DUF2254_membrane"/>
</dbReference>
<accession>A0A120G0I7</accession>
<protein>
    <recommendedName>
        <fullName evidence="4">DUF2254 domain-containing protein</fullName>
    </recommendedName>
</protein>
<dbReference type="AlphaFoldDB" id="A0A120G0I7"/>
<dbReference type="Proteomes" id="UP000063434">
    <property type="component" value="Unassembled WGS sequence"/>
</dbReference>
<gene>
    <name evidence="2" type="ORF">PFL603g_02641</name>
</gene>
<sequence>MLARWRWVLHQLTKRLWFRASLFSLLGIATALLAVVFKDYIPESLPARIGADAVDKILGIIASSMLAVTTFSLSTMVSAYSAASSGVTPRATTLVMEDTTTQNALATFIGSFLFSLVGIIALSTGAYGTQGRVLLFAVTIAVVILIVYTLLRWIDHLSKLGRVGETIDRVEQAAIDAINHRVQWPHLGASPYPCESVIPGSALIITSQRTGYVQHIDVQALGAIAKADEIQIFMDVLPGSFVHVGMPLARTVSLNNARGEELTSSNEKIIATLAMGARRTFEHDPRFGLSVLSEIASRALSPAVNDPGTAIDVIGRGVRSLTCWGTPKEPTAKTDADCQHVYLRGLTVDDLFDDFFAPIARDGAGLVEVDLRMMKALVSLAQINPAMFRGACTLHAERLLKHANTALVLEEDRQKLSAAARPLLHDSLLLR</sequence>
<evidence type="ECO:0000256" key="1">
    <source>
        <dbReference type="SAM" id="Phobius"/>
    </source>
</evidence>
<dbReference type="RefSeq" id="WP_056785445.1">
    <property type="nucleotide sequence ID" value="NZ_LCYC01000039.1"/>
</dbReference>
<keyword evidence="1" id="KW-0472">Membrane</keyword>
<keyword evidence="1" id="KW-1133">Transmembrane helix</keyword>
<dbReference type="EMBL" id="LCYC01000039">
    <property type="protein sequence ID" value="KWV76301.1"/>
    <property type="molecule type" value="Genomic_DNA"/>
</dbReference>
<evidence type="ECO:0000313" key="2">
    <source>
        <dbReference type="EMBL" id="KWV76301.1"/>
    </source>
</evidence>
<reference evidence="2 3" key="1">
    <citation type="submission" date="2015-05" db="EMBL/GenBank/DDBJ databases">
        <title>A genomic and transcriptomic approach to investigate the blue pigment phenotype in Pseudomonas fluorescens.</title>
        <authorList>
            <person name="Andreani N.A."/>
            <person name="Cardazzo B."/>
        </authorList>
    </citation>
    <scope>NUCLEOTIDE SEQUENCE [LARGE SCALE GENOMIC DNA]</scope>
    <source>
        <strain evidence="2 3">Ps_40</strain>
    </source>
</reference>
<feature type="transmembrane region" description="Helical" evidence="1">
    <location>
        <begin position="16"/>
        <end position="37"/>
    </location>
</feature>
<name>A0A120G0I7_PSEFL</name>
<organism evidence="2 3">
    <name type="scientific">Pseudomonas fluorescens</name>
    <dbReference type="NCBI Taxonomy" id="294"/>
    <lineage>
        <taxon>Bacteria</taxon>
        <taxon>Pseudomonadati</taxon>
        <taxon>Pseudomonadota</taxon>
        <taxon>Gammaproteobacteria</taxon>
        <taxon>Pseudomonadales</taxon>
        <taxon>Pseudomonadaceae</taxon>
        <taxon>Pseudomonas</taxon>
    </lineage>
</organism>
<evidence type="ECO:0000313" key="3">
    <source>
        <dbReference type="Proteomes" id="UP000063434"/>
    </source>
</evidence>
<dbReference type="Pfam" id="PF10011">
    <property type="entry name" value="DUF2254"/>
    <property type="match status" value="1"/>
</dbReference>
<feature type="transmembrane region" description="Helical" evidence="1">
    <location>
        <begin position="104"/>
        <end position="127"/>
    </location>
</feature>
<evidence type="ECO:0008006" key="4">
    <source>
        <dbReference type="Google" id="ProtNLM"/>
    </source>
</evidence>